<evidence type="ECO:0000256" key="7">
    <source>
        <dbReference type="ARBA" id="ARBA00023136"/>
    </source>
</evidence>
<dbReference type="InterPro" id="IPR029004">
    <property type="entry name" value="Ribosomal_eL28/Mak16"/>
</dbReference>
<reference evidence="11" key="1">
    <citation type="submission" date="2021-01" db="EMBL/GenBank/DDBJ databases">
        <authorList>
            <person name="Kaushik A."/>
        </authorList>
    </citation>
    <scope>NUCLEOTIDE SEQUENCE</scope>
    <source>
        <strain evidence="11">AG6-10EEA</strain>
    </source>
</reference>
<evidence type="ECO:0000259" key="10">
    <source>
        <dbReference type="Pfam" id="PF01778"/>
    </source>
</evidence>
<feature type="region of interest" description="Disordered" evidence="8">
    <location>
        <begin position="112"/>
        <end position="141"/>
    </location>
</feature>
<evidence type="ECO:0000256" key="8">
    <source>
        <dbReference type="SAM" id="MobiDB-lite"/>
    </source>
</evidence>
<dbReference type="Proteomes" id="UP000663853">
    <property type="component" value="Unassembled WGS sequence"/>
</dbReference>
<evidence type="ECO:0000313" key="11">
    <source>
        <dbReference type="EMBL" id="CAE6441298.1"/>
    </source>
</evidence>
<proteinExistence type="predicted"/>
<dbReference type="GO" id="GO:0005886">
    <property type="term" value="C:plasma membrane"/>
    <property type="evidence" value="ECO:0007669"/>
    <property type="project" value="UniProtKB-SubCell"/>
</dbReference>
<dbReference type="AlphaFoldDB" id="A0A8H3AV70"/>
<keyword evidence="6" id="KW-0406">Ion transport</keyword>
<dbReference type="EMBL" id="CAJMXA010000735">
    <property type="protein sequence ID" value="CAE6441298.1"/>
    <property type="molecule type" value="Genomic_DNA"/>
</dbReference>
<evidence type="ECO:0000256" key="5">
    <source>
        <dbReference type="ARBA" id="ARBA00022989"/>
    </source>
</evidence>
<dbReference type="Pfam" id="PF25539">
    <property type="entry name" value="Bestrophin_2"/>
    <property type="match status" value="2"/>
</dbReference>
<evidence type="ECO:0000256" key="1">
    <source>
        <dbReference type="ARBA" id="ARBA00004651"/>
    </source>
</evidence>
<dbReference type="PANTHER" id="PTHR33281:SF19">
    <property type="entry name" value="VOLTAGE-DEPENDENT ANION CHANNEL-FORMING PROTEIN YNEE"/>
    <property type="match status" value="1"/>
</dbReference>
<comment type="subcellular location">
    <subcellularLocation>
        <location evidence="1">Cell membrane</location>
        <topology evidence="1">Multi-pass membrane protein</topology>
    </subcellularLocation>
</comment>
<evidence type="ECO:0000256" key="4">
    <source>
        <dbReference type="ARBA" id="ARBA00022692"/>
    </source>
</evidence>
<protein>
    <recommendedName>
        <fullName evidence="10">Ribosomal eL28/Mak16 domain-containing protein</fullName>
    </recommendedName>
</protein>
<evidence type="ECO:0000256" key="3">
    <source>
        <dbReference type="ARBA" id="ARBA00022475"/>
    </source>
</evidence>
<feature type="compositionally biased region" description="Basic residues" evidence="8">
    <location>
        <begin position="892"/>
        <end position="902"/>
    </location>
</feature>
<feature type="compositionally biased region" description="Acidic residues" evidence="8">
    <location>
        <begin position="561"/>
        <end position="599"/>
    </location>
</feature>
<feature type="region of interest" description="Disordered" evidence="8">
    <location>
        <begin position="231"/>
        <end position="275"/>
    </location>
</feature>
<organism evidence="11 12">
    <name type="scientific">Rhizoctonia solani</name>
    <dbReference type="NCBI Taxonomy" id="456999"/>
    <lineage>
        <taxon>Eukaryota</taxon>
        <taxon>Fungi</taxon>
        <taxon>Dikarya</taxon>
        <taxon>Basidiomycota</taxon>
        <taxon>Agaricomycotina</taxon>
        <taxon>Agaricomycetes</taxon>
        <taxon>Cantharellales</taxon>
        <taxon>Ceratobasidiaceae</taxon>
        <taxon>Rhizoctonia</taxon>
    </lineage>
</organism>
<keyword evidence="2" id="KW-0813">Transport</keyword>
<keyword evidence="5 9" id="KW-1133">Transmembrane helix</keyword>
<name>A0A8H3AV70_9AGAM</name>
<gene>
    <name evidence="11" type="ORF">RDB_LOCUS36950</name>
</gene>
<dbReference type="InterPro" id="IPR044669">
    <property type="entry name" value="YneE/VCCN1/2-like"/>
</dbReference>
<keyword evidence="7 9" id="KW-0472">Membrane</keyword>
<feature type="compositionally biased region" description="Acidic residues" evidence="8">
    <location>
        <begin position="535"/>
        <end position="553"/>
    </location>
</feature>
<feature type="region of interest" description="Disordered" evidence="8">
    <location>
        <begin position="346"/>
        <end position="367"/>
    </location>
</feature>
<dbReference type="PANTHER" id="PTHR33281">
    <property type="entry name" value="UPF0187 PROTEIN YNEE"/>
    <property type="match status" value="1"/>
</dbReference>
<dbReference type="InterPro" id="IPR006958">
    <property type="entry name" value="Mak16"/>
</dbReference>
<dbReference type="Gene3D" id="3.30.390.110">
    <property type="match status" value="1"/>
</dbReference>
<evidence type="ECO:0000256" key="9">
    <source>
        <dbReference type="SAM" id="Phobius"/>
    </source>
</evidence>
<feature type="region of interest" description="Disordered" evidence="8">
    <location>
        <begin position="877"/>
        <end position="910"/>
    </location>
</feature>
<evidence type="ECO:0000256" key="6">
    <source>
        <dbReference type="ARBA" id="ARBA00023065"/>
    </source>
</evidence>
<keyword evidence="4 9" id="KW-0812">Transmembrane</keyword>
<keyword evidence="3" id="KW-1003">Cell membrane</keyword>
<sequence>MSRPPFRVHPWIMSSCAATLLPIHIHRVVPDHHIMAQTEAQMLEEISRLSGAIDQHKSQTQQRGGYRGGRPNPHSHRNKPYANPPQEVVLGGQVFQSGRGGKSLVRKGAPTIARSNSAPAPTPAPQASTQPSSSGSTTPQYVHAGKNKLIAANRVGKKPPPPPPAILAAKRARLAKHTKVLKNVQAHRFVSLFFNSNESKTKAATRLSSAEKWSRSHVDSGRVLESVKTEIPVHTNTTPKRPPSAPASYQATAPTPHSPVRSATTPPPNACPSVSTFKTRADVDSVRPVPTRTCFWETSKKRGGKMEAARVAALAKAEEVVPGAEEQKEGQQQKLGDEFVSLMFAESDDEEEDGEEEEDDDEQEQGEEQDINIILSEDDNDIEVSAHTKSTEGVLYLYVKTIERAHTPAKMWEKIRLSNNYTKALEQIDQELIYWPNFTIHKCKQRVTKITQYLIKMRKLRLHAQPKLIGIKKKLERREKTREAKALAAAHLEKSIEKELIERLKSKAYGDAPLNVNEEVWRQVLEGEKGKDKLEMEDDETDEEEVEEEEEEGLGDREFVSDDSEFGDLSDLEDLEEAEDDEDEDEDEGDEDEGDESSDDEPKSKKRPSTLGKRKAGPSSRPDTKRKKGRGGAHVEIEYEETAPLTKEMVASWHRSPRTRSSTYKLAPLYAVIVSSLQSPVTAPNAMPGASSYLNSLVYFLKRSRGVIIYQIWPELMFFTAVAVMVYTVSEFTSVTLAFNSALLTVLGTVLGLVISFRTTSAYDRYWEGRKLWSTISLASRNLANLIWIHVPTDRSAKATTPLPKDAQLKVIIEKRSMINLVQAFSASVKHYLRGETGVYYEDVYPLIAFLPKYANDEHLPLWSDYANSHGHHIPLKTEGDLEAGNGAAAANRKRAHKKKKRTDGFDPEGALPSVAPDNIQLAPARLAPKLGFFDFVPVLLPFKVLYRGFKRMWSKLDEDGDASRSSWTGRRTGRPAAIVESVVPLEITLYLSSYFNFLLTQGLLQSAAATSFNNNLHFLQDATVQLRRVATTPIPFAYQAHLRMAIWLYLFFLPFQVYPQLRWVVIPATTFASFLYLGFLEIGAEIENPFMYDENDLDIDSYCLSIAREIAEITAHNPIPPSEYIFSPFNQPFAPADRRTASDLTTDMEHEYYNEGTGMQNLHATLVRGWRAVNEMTRDTKRRVAA</sequence>
<feature type="region of interest" description="Disordered" evidence="8">
    <location>
        <begin position="54"/>
        <end position="86"/>
    </location>
</feature>
<feature type="domain" description="Ribosomal eL28/Mak16" evidence="10">
    <location>
        <begin position="390"/>
        <end position="453"/>
    </location>
</feature>
<accession>A0A8H3AV70</accession>
<feature type="compositionally biased region" description="Basic residues" evidence="8">
    <location>
        <begin position="604"/>
        <end position="616"/>
    </location>
</feature>
<feature type="compositionally biased region" description="Low complexity" evidence="8">
    <location>
        <begin position="125"/>
        <end position="140"/>
    </location>
</feature>
<dbReference type="Pfam" id="PF04874">
    <property type="entry name" value="Mak16"/>
    <property type="match status" value="1"/>
</dbReference>
<comment type="caution">
    <text evidence="11">The sequence shown here is derived from an EMBL/GenBank/DDBJ whole genome shotgun (WGS) entry which is preliminary data.</text>
</comment>
<feature type="transmembrane region" description="Helical" evidence="9">
    <location>
        <begin position="735"/>
        <end position="757"/>
    </location>
</feature>
<evidence type="ECO:0000256" key="2">
    <source>
        <dbReference type="ARBA" id="ARBA00022448"/>
    </source>
</evidence>
<feature type="region of interest" description="Disordered" evidence="8">
    <location>
        <begin position="529"/>
        <end position="640"/>
    </location>
</feature>
<feature type="transmembrane region" description="Helical" evidence="9">
    <location>
        <begin position="707"/>
        <end position="729"/>
    </location>
</feature>
<dbReference type="GO" id="GO:0005254">
    <property type="term" value="F:chloride channel activity"/>
    <property type="evidence" value="ECO:0007669"/>
    <property type="project" value="InterPro"/>
</dbReference>
<evidence type="ECO:0000313" key="12">
    <source>
        <dbReference type="Proteomes" id="UP000663853"/>
    </source>
</evidence>
<dbReference type="Pfam" id="PF01778">
    <property type="entry name" value="Ribosomal_L28e"/>
    <property type="match status" value="1"/>
</dbReference>